<sequence>MAIIDVIRFDGPSDILVWKYPNQELGTWTQLIVNESQEVLLFKGGKALDLFGAGTHTLTTQNIPILSTLVNLPFGGKSPFGAEVLFVNKTVKMDVKWGTPTPIQLQEPKYQMFVSVRAFGQFGIQVEDTRKFILKLIGTLTEFDQVSLVGYFRGILMMNIKELISSFLIHKKISILDINAYLSEISKGVQERISAVFLEYGLLLVNFNIDSINIPDNDPTTNRLKEALAKKAEMDILGYTYGQERTFNTMENAAKNEGNPSAYMGAGLGIEMGHVIGTTIGSSISRMTEKTGAFSNTQACTKCQADNEQGANFCRGCGNSLKQAAPVVRDSVACHECTQPIPVGSKFCAHCGNPYNPCPSCKADNPKDAVHCRECGTSQALTCSQCQKQIEPGQKFCYDCGNKLG</sequence>
<dbReference type="InterPro" id="IPR033880">
    <property type="entry name" value="SPFH_YdjI"/>
</dbReference>
<dbReference type="PANTHER" id="PTHR37826">
    <property type="entry name" value="FLOTILLIN BAND_7_5 DOMAIN PROTEIN"/>
    <property type="match status" value="1"/>
</dbReference>
<dbReference type="CDD" id="cd03408">
    <property type="entry name" value="SPFH_like_u1"/>
    <property type="match status" value="1"/>
</dbReference>
<evidence type="ECO:0000259" key="1">
    <source>
        <dbReference type="Pfam" id="PF12773"/>
    </source>
</evidence>
<dbReference type="EMBL" id="CP034235">
    <property type="protein sequence ID" value="QGQ93748.1"/>
    <property type="molecule type" value="Genomic_DNA"/>
</dbReference>
<dbReference type="InterPro" id="IPR025874">
    <property type="entry name" value="DZR"/>
</dbReference>
<dbReference type="OrthoDB" id="9764015at2"/>
<feature type="domain" description="DZANK-type" evidence="1">
    <location>
        <begin position="300"/>
        <end position="352"/>
    </location>
</feature>
<dbReference type="SUPFAM" id="SSF117892">
    <property type="entry name" value="Band 7/SPFH domain"/>
    <property type="match status" value="1"/>
</dbReference>
<dbReference type="Pfam" id="PF12773">
    <property type="entry name" value="DZR"/>
    <property type="match status" value="2"/>
</dbReference>
<dbReference type="PANTHER" id="PTHR37826:SF2">
    <property type="entry name" value="ZINC-RIBBON DOMAIN-CONTAINING PROTEIN"/>
    <property type="match status" value="1"/>
</dbReference>
<dbReference type="AlphaFoldDB" id="A0A6B8RE47"/>
<dbReference type="Pfam" id="PF13421">
    <property type="entry name" value="Band_7_1"/>
    <property type="match status" value="1"/>
</dbReference>
<protein>
    <submittedName>
        <fullName evidence="3">SPFH domain-containing protein</fullName>
    </submittedName>
</protein>
<feature type="domain" description="DZANK-type" evidence="1">
    <location>
        <begin position="358"/>
        <end position="401"/>
    </location>
</feature>
<proteinExistence type="predicted"/>
<dbReference type="RefSeq" id="WP_155698744.1">
    <property type="nucleotide sequence ID" value="NZ_CP034235.1"/>
</dbReference>
<dbReference type="KEGG" id="ppsc:EHS13_01910"/>
<feature type="domain" description="SPFH" evidence="2">
    <location>
        <begin position="17"/>
        <end position="233"/>
    </location>
</feature>
<evidence type="ECO:0000313" key="4">
    <source>
        <dbReference type="Proteomes" id="UP000426246"/>
    </source>
</evidence>
<organism evidence="3 4">
    <name type="scientific">Paenibacillus psychroresistens</name>
    <dbReference type="NCBI Taxonomy" id="1778678"/>
    <lineage>
        <taxon>Bacteria</taxon>
        <taxon>Bacillati</taxon>
        <taxon>Bacillota</taxon>
        <taxon>Bacilli</taxon>
        <taxon>Bacillales</taxon>
        <taxon>Paenibacillaceae</taxon>
        <taxon>Paenibacillus</taxon>
    </lineage>
</organism>
<evidence type="ECO:0000313" key="3">
    <source>
        <dbReference type="EMBL" id="QGQ93748.1"/>
    </source>
</evidence>
<evidence type="ECO:0000259" key="2">
    <source>
        <dbReference type="Pfam" id="PF13421"/>
    </source>
</evidence>
<keyword evidence="4" id="KW-1185">Reference proteome</keyword>
<name>A0A6B8RE47_9BACL</name>
<accession>A0A6B8RE47</accession>
<reference evidence="4" key="1">
    <citation type="submission" date="2018-11" db="EMBL/GenBank/DDBJ databases">
        <title>Complete genome sequence of Paenibacillus sp. ML311-T8.</title>
        <authorList>
            <person name="Nam Y.-D."/>
            <person name="Kang J."/>
            <person name="Chung W.-H."/>
            <person name="Park Y.S."/>
        </authorList>
    </citation>
    <scope>NUCLEOTIDE SEQUENCE [LARGE SCALE GENOMIC DNA]</scope>
    <source>
        <strain evidence="4">ML311-T8</strain>
    </source>
</reference>
<dbReference type="InterPro" id="IPR036013">
    <property type="entry name" value="Band_7/SPFH_dom_sf"/>
</dbReference>
<gene>
    <name evidence="3" type="ORF">EHS13_01910</name>
</gene>
<dbReference type="Proteomes" id="UP000426246">
    <property type="component" value="Chromosome"/>
</dbReference>